<dbReference type="GO" id="GO:0048738">
    <property type="term" value="P:cardiac muscle tissue development"/>
    <property type="evidence" value="ECO:0007669"/>
    <property type="project" value="TreeGrafter"/>
</dbReference>
<feature type="domain" description="Fibronectin type-III" evidence="5">
    <location>
        <begin position="363"/>
        <end position="458"/>
    </location>
</feature>
<gene>
    <name evidence="6" type="primary">Ttn_10</name>
    <name evidence="6" type="ORF">PHASIM_R07320</name>
</gene>
<dbReference type="FunFam" id="2.60.40.10:FF:000135">
    <property type="entry name" value="Titin a"/>
    <property type="match status" value="2"/>
</dbReference>
<evidence type="ECO:0000256" key="2">
    <source>
        <dbReference type="ARBA" id="ARBA00023319"/>
    </source>
</evidence>
<dbReference type="InterPro" id="IPR013783">
    <property type="entry name" value="Ig-like_fold"/>
</dbReference>
<feature type="domain" description="Ig-like" evidence="4">
    <location>
        <begin position="164"/>
        <end position="255"/>
    </location>
</feature>
<dbReference type="FunFam" id="2.60.40.10:FF:000012">
    <property type="entry name" value="titin isoform X1"/>
    <property type="match status" value="1"/>
</dbReference>
<evidence type="ECO:0000256" key="3">
    <source>
        <dbReference type="SAM" id="MobiDB-lite"/>
    </source>
</evidence>
<keyword evidence="7" id="KW-1185">Reference proteome</keyword>
<dbReference type="AlphaFoldDB" id="A0A7L4ATJ7"/>
<keyword evidence="2" id="KW-0393">Immunoglobulin domain</keyword>
<comment type="caution">
    <text evidence="6">The sequence shown here is derived from an EMBL/GenBank/DDBJ whole genome shotgun (WGS) entry which is preliminary data.</text>
</comment>
<dbReference type="Proteomes" id="UP000556165">
    <property type="component" value="Unassembled WGS sequence"/>
</dbReference>
<dbReference type="Pfam" id="PF00041">
    <property type="entry name" value="fn3"/>
    <property type="match status" value="6"/>
</dbReference>
<dbReference type="SMART" id="SM00409">
    <property type="entry name" value="IG"/>
    <property type="match status" value="2"/>
</dbReference>
<dbReference type="FunFam" id="2.60.40.10:FF:000034">
    <property type="entry name" value="Titin isoform A"/>
    <property type="match status" value="1"/>
</dbReference>
<dbReference type="SUPFAM" id="SSF48726">
    <property type="entry name" value="Immunoglobulin"/>
    <property type="match status" value="2"/>
</dbReference>
<dbReference type="InterPro" id="IPR007110">
    <property type="entry name" value="Ig-like_dom"/>
</dbReference>
<dbReference type="EMBL" id="VZZW01000151">
    <property type="protein sequence ID" value="NXW28712.1"/>
    <property type="molecule type" value="Genomic_DNA"/>
</dbReference>
<dbReference type="SMART" id="SM00408">
    <property type="entry name" value="IGc2"/>
    <property type="match status" value="2"/>
</dbReference>
<dbReference type="GO" id="GO:0008307">
    <property type="term" value="F:structural constituent of muscle"/>
    <property type="evidence" value="ECO:0007669"/>
    <property type="project" value="TreeGrafter"/>
</dbReference>
<dbReference type="InterPro" id="IPR036179">
    <property type="entry name" value="Ig-like_dom_sf"/>
</dbReference>
<feature type="domain" description="Fibronectin type-III" evidence="5">
    <location>
        <begin position="1"/>
        <end position="58"/>
    </location>
</feature>
<dbReference type="PROSITE" id="PS50835">
    <property type="entry name" value="IG_LIKE"/>
    <property type="match status" value="1"/>
</dbReference>
<dbReference type="InterPro" id="IPR003598">
    <property type="entry name" value="Ig_sub2"/>
</dbReference>
<dbReference type="PANTHER" id="PTHR14340:SF13">
    <property type="entry name" value="TITIN"/>
    <property type="match status" value="1"/>
</dbReference>
<proteinExistence type="predicted"/>
<reference evidence="6 7" key="1">
    <citation type="submission" date="2019-09" db="EMBL/GenBank/DDBJ databases">
        <title>Bird 10,000 Genomes (B10K) Project - Family phase.</title>
        <authorList>
            <person name="Zhang G."/>
        </authorList>
    </citation>
    <scope>NUCLEOTIDE SEQUENCE [LARGE SCALE GENOMIC DNA]</scope>
    <source>
        <strain evidence="6">B10K-DU-009-16</strain>
        <tissue evidence="6">Muscle</tissue>
    </source>
</reference>
<sequence length="829" mass="91776">REASGKWVRVNKTPILDMKYRVTGLFEGNTYEFRVFAENMVGLSKPSPSSDPIKASRPITPPGPPINPKLKDKTKESADLVWTKPLKDGGSPILGYVVECQKTGTKEWNRINKDELIRQCAYRVPGLIEGNEYKFRIKAVNIVGEGEPRELAETVLAKDILSPPEVSLDVTCRDLITVRVGQTIRITGKVKGRPDPDITWSKDGKVLVQEKRVEIIHDLPNVELQVKEAKRSDHGKYIIAAKNSCGHAQGFAVVNVLDRPGPCPVRNLKVTDISSDRCTVTWDPPEDDGGCEIQNYILEKCESKRMVWSTYSSAVLTNYANVTRLIEGNEYIFRVRAENKMGTGPPTETQPIIAKTKYDRPGRPDPPDVTRVSKEEMTVVWNPPEYDGGKSITGYILEKKEKRSLRWVPVTKTAIPERRKKVTNLIPGHEYQFRVSAENEVGLGEPSLPSRPVVAKDPIEPPGPPTNLRVVDSTKNSITLGWGKPVYDGGAPIIGYVVEIRPKIEGADPEAGWKRCNVAAQVIHTEFTATSLDENQLYEFRVSAQNQVGLGRPAELKEAVSPKEILEPPEIELDASMRKLVTVRAGCPIRLFAIIRGRPAPKVTWRRMGIDNVIRKGQVDLVDTMAFCVIPDSTRDDSGKYSLTLVNAAGEKAVFVNVRVLDTPGPVSDFKVSDVTKMSCHLSWGPPENDGGSPVTHYILQKREADRKTWGTVTAELKKTSFQIANLVPGNEYFFRVTAVNEYGSGVPSDLPKPVLATDPLNPPGPPAFPKVVDTTRNSISLSWSKPAYDGGSPIIGYLVEAKRADTDNWVRCNLPKNLQATRFVVTGL</sequence>
<dbReference type="InterPro" id="IPR003599">
    <property type="entry name" value="Ig_sub"/>
</dbReference>
<dbReference type="PROSITE" id="PS50853">
    <property type="entry name" value="FN3"/>
    <property type="match status" value="7"/>
</dbReference>
<dbReference type="GO" id="GO:0045214">
    <property type="term" value="P:sarcomere organization"/>
    <property type="evidence" value="ECO:0007669"/>
    <property type="project" value="TreeGrafter"/>
</dbReference>
<dbReference type="SUPFAM" id="SSF49265">
    <property type="entry name" value="Fibronectin type III"/>
    <property type="match status" value="4"/>
</dbReference>
<evidence type="ECO:0000259" key="4">
    <source>
        <dbReference type="PROSITE" id="PS50835"/>
    </source>
</evidence>
<dbReference type="Pfam" id="PF07679">
    <property type="entry name" value="I-set"/>
    <property type="match status" value="2"/>
</dbReference>
<protein>
    <submittedName>
        <fullName evidence="6">TITIN protein</fullName>
    </submittedName>
</protein>
<keyword evidence="1" id="KW-0677">Repeat</keyword>
<feature type="domain" description="Fibronectin type-III" evidence="5">
    <location>
        <begin position="64"/>
        <end position="160"/>
    </location>
</feature>
<feature type="non-terminal residue" evidence="6">
    <location>
        <position position="1"/>
    </location>
</feature>
<dbReference type="GO" id="GO:0031430">
    <property type="term" value="C:M band"/>
    <property type="evidence" value="ECO:0007669"/>
    <property type="project" value="TreeGrafter"/>
</dbReference>
<name>A0A7L4ATJ7_9CHAR</name>
<dbReference type="InterPro" id="IPR036116">
    <property type="entry name" value="FN3_sf"/>
</dbReference>
<dbReference type="PANTHER" id="PTHR14340">
    <property type="entry name" value="MICROFIBRIL-ASSOCIATED GLYCOPROTEIN 3"/>
    <property type="match status" value="1"/>
</dbReference>
<dbReference type="InterPro" id="IPR013098">
    <property type="entry name" value="Ig_I-set"/>
</dbReference>
<organism evidence="6 7">
    <name type="scientific">Phaetusa simplex</name>
    <name type="common">large-billed tern</name>
    <dbReference type="NCBI Taxonomy" id="297813"/>
    <lineage>
        <taxon>Eukaryota</taxon>
        <taxon>Metazoa</taxon>
        <taxon>Chordata</taxon>
        <taxon>Craniata</taxon>
        <taxon>Vertebrata</taxon>
        <taxon>Euteleostomi</taxon>
        <taxon>Archelosauria</taxon>
        <taxon>Archosauria</taxon>
        <taxon>Dinosauria</taxon>
        <taxon>Saurischia</taxon>
        <taxon>Theropoda</taxon>
        <taxon>Coelurosauria</taxon>
        <taxon>Aves</taxon>
        <taxon>Neognathae</taxon>
        <taxon>Neoaves</taxon>
        <taxon>Charadriiformes</taxon>
        <taxon>Laridae</taxon>
        <taxon>Phaetusa</taxon>
    </lineage>
</organism>
<dbReference type="Gene3D" id="2.60.40.10">
    <property type="entry name" value="Immunoglobulins"/>
    <property type="match status" value="9"/>
</dbReference>
<feature type="domain" description="Fibronectin type-III" evidence="5">
    <location>
        <begin position="666"/>
        <end position="761"/>
    </location>
</feature>
<dbReference type="CDD" id="cd05748">
    <property type="entry name" value="Ig_Titin_like"/>
    <property type="match status" value="1"/>
</dbReference>
<dbReference type="FunFam" id="2.60.40.10:FF:000002">
    <property type="entry name" value="Titin a"/>
    <property type="match status" value="2"/>
</dbReference>
<feature type="domain" description="Fibronectin type-III" evidence="5">
    <location>
        <begin position="464"/>
        <end position="564"/>
    </location>
</feature>
<evidence type="ECO:0000256" key="1">
    <source>
        <dbReference type="ARBA" id="ARBA00022737"/>
    </source>
</evidence>
<feature type="region of interest" description="Disordered" evidence="3">
    <location>
        <begin position="44"/>
        <end position="74"/>
    </location>
</feature>
<dbReference type="InterPro" id="IPR003961">
    <property type="entry name" value="FN3_dom"/>
</dbReference>
<feature type="domain" description="Fibronectin type-III" evidence="5">
    <location>
        <begin position="766"/>
        <end position="829"/>
    </location>
</feature>
<dbReference type="FunFam" id="2.60.40.10:FF:000003">
    <property type="entry name" value="Titin isoform E"/>
    <property type="match status" value="1"/>
</dbReference>
<evidence type="ECO:0000313" key="7">
    <source>
        <dbReference type="Proteomes" id="UP000556165"/>
    </source>
</evidence>
<dbReference type="SMART" id="SM00060">
    <property type="entry name" value="FN3"/>
    <property type="match status" value="6"/>
</dbReference>
<feature type="non-terminal residue" evidence="6">
    <location>
        <position position="829"/>
    </location>
</feature>
<dbReference type="PRINTS" id="PR00014">
    <property type="entry name" value="FNTYPEIII"/>
</dbReference>
<evidence type="ECO:0000259" key="5">
    <source>
        <dbReference type="PROSITE" id="PS50853"/>
    </source>
</evidence>
<dbReference type="CDD" id="cd00063">
    <property type="entry name" value="FN3"/>
    <property type="match status" value="7"/>
</dbReference>
<accession>A0A7L4ATJ7</accession>
<feature type="domain" description="Fibronectin type-III" evidence="5">
    <location>
        <begin position="264"/>
        <end position="359"/>
    </location>
</feature>
<evidence type="ECO:0000313" key="6">
    <source>
        <dbReference type="EMBL" id="NXW28712.1"/>
    </source>
</evidence>